<proteinExistence type="inferred from homology"/>
<comment type="similarity">
    <text evidence="1">Belongs to the CFA/CMAS family.</text>
</comment>
<keyword evidence="4" id="KW-0949">S-adenosyl-L-methionine</keyword>
<organism evidence="7 8">
    <name type="scientific">Melaminivora suipulveris</name>
    <dbReference type="NCBI Taxonomy" id="2109913"/>
    <lineage>
        <taxon>Bacteria</taxon>
        <taxon>Pseudomonadati</taxon>
        <taxon>Pseudomonadota</taxon>
        <taxon>Betaproteobacteria</taxon>
        <taxon>Burkholderiales</taxon>
        <taxon>Comamonadaceae</taxon>
        <taxon>Melaminivora</taxon>
    </lineage>
</organism>
<evidence type="ECO:0000313" key="8">
    <source>
        <dbReference type="Proteomes" id="UP000237925"/>
    </source>
</evidence>
<sequence>MKNLLNSLEEHLALSPVGVAVELPDGARLGRADADVRLRLADRMAVVALAMGEIGNVGAAIVEGRVALEGSMRQLMTAAAALLRLDPARDVQMGWWQRVLARARSMAAHTLAGDAQNIEFHYDLSDDFYALWLDPRRVYSCAYYQGADMTLAQAQEAKLDHICKKLMLRPGERFLDVGAGWGGLLLWAAEHYGVDATGITLSHNQHAHVQRLIDERGLSGRVRMQLLDYRELQTPQPFDKIASVGMFEHVGRTQMGRYFGTVHRLLRPGGLLLNHGITAGGLDNDGLGAGMGDFIERYIFPGGELLHVSVALHEMAASGLEMVDTENLRPHYARTLWAWSDALEARQDEALAILVAQHGQERGERALRAYRLYLAGCALAFERGWIALHQILATRPSGRGDDGSLKGAQSDYPFDRSYMYEGACAAAD</sequence>
<evidence type="ECO:0000256" key="6">
    <source>
        <dbReference type="PIRSR" id="PIRSR003085-1"/>
    </source>
</evidence>
<dbReference type="PANTHER" id="PTHR43667">
    <property type="entry name" value="CYCLOPROPANE-FATTY-ACYL-PHOSPHOLIPID SYNTHASE"/>
    <property type="match status" value="1"/>
</dbReference>
<dbReference type="AlphaFoldDB" id="A0A2R3QAX3"/>
<dbReference type="Gene3D" id="3.40.50.150">
    <property type="entry name" value="Vaccinia Virus protein VP39"/>
    <property type="match status" value="1"/>
</dbReference>
<evidence type="ECO:0000256" key="3">
    <source>
        <dbReference type="ARBA" id="ARBA00022679"/>
    </source>
</evidence>
<dbReference type="OrthoDB" id="9782855at2"/>
<dbReference type="GO" id="GO:0008168">
    <property type="term" value="F:methyltransferase activity"/>
    <property type="evidence" value="ECO:0007669"/>
    <property type="project" value="UniProtKB-KW"/>
</dbReference>
<dbReference type="KEGG" id="mela:C6568_06500"/>
<dbReference type="SUPFAM" id="SSF53335">
    <property type="entry name" value="S-adenosyl-L-methionine-dependent methyltransferases"/>
    <property type="match status" value="1"/>
</dbReference>
<dbReference type="RefSeq" id="WP_106683417.1">
    <property type="nucleotide sequence ID" value="NZ_CP027667.1"/>
</dbReference>
<dbReference type="InterPro" id="IPR029063">
    <property type="entry name" value="SAM-dependent_MTases_sf"/>
</dbReference>
<gene>
    <name evidence="7" type="ORF">C6568_06500</name>
</gene>
<evidence type="ECO:0000256" key="1">
    <source>
        <dbReference type="ARBA" id="ARBA00010815"/>
    </source>
</evidence>
<name>A0A2R3QAX3_9BURK</name>
<keyword evidence="3 7" id="KW-0808">Transferase</keyword>
<evidence type="ECO:0000256" key="5">
    <source>
        <dbReference type="ARBA" id="ARBA00023098"/>
    </source>
</evidence>
<dbReference type="Proteomes" id="UP000237925">
    <property type="component" value="Chromosome"/>
</dbReference>
<evidence type="ECO:0000256" key="2">
    <source>
        <dbReference type="ARBA" id="ARBA00022603"/>
    </source>
</evidence>
<dbReference type="PIRSF" id="PIRSF003085">
    <property type="entry name" value="CMAS"/>
    <property type="match status" value="1"/>
</dbReference>
<evidence type="ECO:0000313" key="7">
    <source>
        <dbReference type="EMBL" id="AVO48938.1"/>
    </source>
</evidence>
<protein>
    <submittedName>
        <fullName evidence="7">SAM-dependent methyltransferase</fullName>
    </submittedName>
</protein>
<dbReference type="CDD" id="cd02440">
    <property type="entry name" value="AdoMet_MTases"/>
    <property type="match status" value="1"/>
</dbReference>
<keyword evidence="2 7" id="KW-0489">Methyltransferase</keyword>
<dbReference type="GO" id="GO:0032259">
    <property type="term" value="P:methylation"/>
    <property type="evidence" value="ECO:0007669"/>
    <property type="project" value="UniProtKB-KW"/>
</dbReference>
<reference evidence="7 8" key="1">
    <citation type="submission" date="2018-03" db="EMBL/GenBank/DDBJ databases">
        <title>Genome sequencing of Melaminivora sp.</title>
        <authorList>
            <person name="Kim S.-J."/>
            <person name="Heo J."/>
            <person name="Ahn J.-H."/>
            <person name="Kwon S.-W."/>
        </authorList>
    </citation>
    <scope>NUCLEOTIDE SEQUENCE [LARGE SCALE GENOMIC DNA]</scope>
    <source>
        <strain evidence="7 8">SC2-9</strain>
    </source>
</reference>
<accession>A0A2R3QAX3</accession>
<dbReference type="Pfam" id="PF02353">
    <property type="entry name" value="CMAS"/>
    <property type="match status" value="1"/>
</dbReference>
<dbReference type="InterPro" id="IPR003333">
    <property type="entry name" value="CMAS"/>
</dbReference>
<dbReference type="InterPro" id="IPR050723">
    <property type="entry name" value="CFA/CMAS"/>
</dbReference>
<feature type="active site" evidence="6">
    <location>
        <position position="377"/>
    </location>
</feature>
<dbReference type="PANTHER" id="PTHR43667:SF1">
    <property type="entry name" value="CYCLOPROPANE-FATTY-ACYL-PHOSPHOLIPID SYNTHASE"/>
    <property type="match status" value="1"/>
</dbReference>
<dbReference type="EMBL" id="CP027667">
    <property type="protein sequence ID" value="AVO48938.1"/>
    <property type="molecule type" value="Genomic_DNA"/>
</dbReference>
<dbReference type="GO" id="GO:0008610">
    <property type="term" value="P:lipid biosynthetic process"/>
    <property type="evidence" value="ECO:0007669"/>
    <property type="project" value="InterPro"/>
</dbReference>
<evidence type="ECO:0000256" key="4">
    <source>
        <dbReference type="ARBA" id="ARBA00022691"/>
    </source>
</evidence>
<keyword evidence="8" id="KW-1185">Reference proteome</keyword>
<keyword evidence="5" id="KW-0443">Lipid metabolism</keyword>